<gene>
    <name evidence="1" type="ORF">RPERSI_LOCUS22709</name>
</gene>
<keyword evidence="2" id="KW-1185">Reference proteome</keyword>
<accession>A0ACA9RTP3</accession>
<reference evidence="1" key="1">
    <citation type="submission" date="2021-06" db="EMBL/GenBank/DDBJ databases">
        <authorList>
            <person name="Kallberg Y."/>
            <person name="Tangrot J."/>
            <person name="Rosling A."/>
        </authorList>
    </citation>
    <scope>NUCLEOTIDE SEQUENCE</scope>
    <source>
        <strain evidence="1">MA461A</strain>
    </source>
</reference>
<feature type="non-terminal residue" evidence="1">
    <location>
        <position position="1"/>
    </location>
</feature>
<name>A0ACA9RTP3_9GLOM</name>
<sequence length="67" mass="7653">KDKKENARIIKGLPKSTYYHKFGASGMLANAAKETYQITDFFRIASELSRRFSIPSTFSMFPITSWA</sequence>
<evidence type="ECO:0000313" key="2">
    <source>
        <dbReference type="Proteomes" id="UP000789920"/>
    </source>
</evidence>
<feature type="non-terminal residue" evidence="1">
    <location>
        <position position="67"/>
    </location>
</feature>
<dbReference type="Proteomes" id="UP000789920">
    <property type="component" value="Unassembled WGS sequence"/>
</dbReference>
<evidence type="ECO:0000313" key="1">
    <source>
        <dbReference type="EMBL" id="CAG8808778.1"/>
    </source>
</evidence>
<dbReference type="EMBL" id="CAJVQC010069256">
    <property type="protein sequence ID" value="CAG8808778.1"/>
    <property type="molecule type" value="Genomic_DNA"/>
</dbReference>
<proteinExistence type="predicted"/>
<protein>
    <submittedName>
        <fullName evidence="1">36771_t:CDS:1</fullName>
    </submittedName>
</protein>
<organism evidence="1 2">
    <name type="scientific">Racocetra persica</name>
    <dbReference type="NCBI Taxonomy" id="160502"/>
    <lineage>
        <taxon>Eukaryota</taxon>
        <taxon>Fungi</taxon>
        <taxon>Fungi incertae sedis</taxon>
        <taxon>Mucoromycota</taxon>
        <taxon>Glomeromycotina</taxon>
        <taxon>Glomeromycetes</taxon>
        <taxon>Diversisporales</taxon>
        <taxon>Gigasporaceae</taxon>
        <taxon>Racocetra</taxon>
    </lineage>
</organism>
<comment type="caution">
    <text evidence="1">The sequence shown here is derived from an EMBL/GenBank/DDBJ whole genome shotgun (WGS) entry which is preliminary data.</text>
</comment>